<evidence type="ECO:0000256" key="2">
    <source>
        <dbReference type="SAM" id="Phobius"/>
    </source>
</evidence>
<dbReference type="PANTHER" id="PTHR28008:SF1">
    <property type="entry name" value="DOMAIN PROTEIN, PUTATIVE (AFU_ORTHOLOGUE AFUA_3G10980)-RELATED"/>
    <property type="match status" value="1"/>
</dbReference>
<reference evidence="5" key="1">
    <citation type="journal article" date="2020" name="Stud. Mycol.">
        <title>101 Dothideomycetes genomes: a test case for predicting lifestyles and emergence of pathogens.</title>
        <authorList>
            <person name="Haridas S."/>
            <person name="Albert R."/>
            <person name="Binder M."/>
            <person name="Bloem J."/>
            <person name="Labutti K."/>
            <person name="Salamov A."/>
            <person name="Andreopoulos B."/>
            <person name="Baker S."/>
            <person name="Barry K."/>
            <person name="Bills G."/>
            <person name="Bluhm B."/>
            <person name="Cannon C."/>
            <person name="Castanera R."/>
            <person name="Culley D."/>
            <person name="Daum C."/>
            <person name="Ezra D."/>
            <person name="Gonzalez J."/>
            <person name="Henrissat B."/>
            <person name="Kuo A."/>
            <person name="Liang C."/>
            <person name="Lipzen A."/>
            <person name="Lutzoni F."/>
            <person name="Magnuson J."/>
            <person name="Mondo S."/>
            <person name="Nolan M."/>
            <person name="Ohm R."/>
            <person name="Pangilinan J."/>
            <person name="Park H.-J."/>
            <person name="Ramirez L."/>
            <person name="Alfaro M."/>
            <person name="Sun H."/>
            <person name="Tritt A."/>
            <person name="Yoshinaga Y."/>
            <person name="Zwiers L.-H."/>
            <person name="Turgeon B."/>
            <person name="Goodwin S."/>
            <person name="Spatafora J."/>
            <person name="Crous P."/>
            <person name="Grigoriev I."/>
        </authorList>
    </citation>
    <scope>NUCLEOTIDE SEQUENCE</scope>
    <source>
        <strain evidence="5">CBS 379.55</strain>
    </source>
</reference>
<accession>A0A6A6JQP2</accession>
<keyword evidence="2" id="KW-0812">Transmembrane</keyword>
<organism evidence="5 6">
    <name type="scientific">Westerdykella ornata</name>
    <dbReference type="NCBI Taxonomy" id="318751"/>
    <lineage>
        <taxon>Eukaryota</taxon>
        <taxon>Fungi</taxon>
        <taxon>Dikarya</taxon>
        <taxon>Ascomycota</taxon>
        <taxon>Pezizomycotina</taxon>
        <taxon>Dothideomycetes</taxon>
        <taxon>Pleosporomycetidae</taxon>
        <taxon>Pleosporales</taxon>
        <taxon>Sporormiaceae</taxon>
        <taxon>Westerdykella</taxon>
    </lineage>
</organism>
<proteinExistence type="predicted"/>
<feature type="transmembrane region" description="Helical" evidence="2">
    <location>
        <begin position="39"/>
        <end position="56"/>
    </location>
</feature>
<sequence length="211" mass="22810">MRIRKPFAAAFLVLCAISALAGFSPSTYSLPTVHQSDKALHFIAFFLVTTAFYWVVETSRRKVLQLTFAVCTLGLGVVSEVIQSLLPINRSFDPFDVLANLLGSLASIALCTWYHKRMLERKRAARGYGAVAGDEFDERDLELGEGIGEQESGVERPTIVVESETWDEGAGDWGEVTEQTAAEGAANGQQGVKSTESGGDDGDGSGKKRND</sequence>
<dbReference type="InterPro" id="IPR006976">
    <property type="entry name" value="VanZ-like"/>
</dbReference>
<protein>
    <recommendedName>
        <fullName evidence="4">VanZ-like domain-containing protein</fullName>
    </recommendedName>
</protein>
<feature type="compositionally biased region" description="Polar residues" evidence="1">
    <location>
        <begin position="187"/>
        <end position="196"/>
    </location>
</feature>
<evidence type="ECO:0000256" key="1">
    <source>
        <dbReference type="SAM" id="MobiDB-lite"/>
    </source>
</evidence>
<feature type="chain" id="PRO_5025505138" description="VanZ-like domain-containing protein" evidence="3">
    <location>
        <begin position="22"/>
        <end position="211"/>
    </location>
</feature>
<feature type="transmembrane region" description="Helical" evidence="2">
    <location>
        <begin position="97"/>
        <end position="114"/>
    </location>
</feature>
<dbReference type="GeneID" id="54555802"/>
<evidence type="ECO:0000313" key="5">
    <source>
        <dbReference type="EMBL" id="KAF2278423.1"/>
    </source>
</evidence>
<evidence type="ECO:0000313" key="6">
    <source>
        <dbReference type="Proteomes" id="UP000800097"/>
    </source>
</evidence>
<name>A0A6A6JQP2_WESOR</name>
<dbReference type="AlphaFoldDB" id="A0A6A6JQP2"/>
<dbReference type="Proteomes" id="UP000800097">
    <property type="component" value="Unassembled WGS sequence"/>
</dbReference>
<dbReference type="RefSeq" id="XP_033655962.1">
    <property type="nucleotide sequence ID" value="XM_033802627.1"/>
</dbReference>
<keyword evidence="2" id="KW-0472">Membrane</keyword>
<dbReference type="NCBIfam" id="NF037970">
    <property type="entry name" value="vanZ_1"/>
    <property type="match status" value="1"/>
</dbReference>
<evidence type="ECO:0000259" key="4">
    <source>
        <dbReference type="Pfam" id="PF04892"/>
    </source>
</evidence>
<feature type="signal peptide" evidence="3">
    <location>
        <begin position="1"/>
        <end position="21"/>
    </location>
</feature>
<keyword evidence="6" id="KW-1185">Reference proteome</keyword>
<gene>
    <name evidence="5" type="ORF">EI97DRAFT_499861</name>
</gene>
<keyword evidence="3" id="KW-0732">Signal</keyword>
<keyword evidence="2" id="KW-1133">Transmembrane helix</keyword>
<dbReference type="PANTHER" id="PTHR28008">
    <property type="entry name" value="DOMAIN PROTEIN, PUTATIVE (AFU_ORTHOLOGUE AFUA_3G10980)-RELATED"/>
    <property type="match status" value="1"/>
</dbReference>
<feature type="domain" description="VanZ-like" evidence="4">
    <location>
        <begin position="36"/>
        <end position="113"/>
    </location>
</feature>
<dbReference type="OrthoDB" id="63581at2759"/>
<feature type="region of interest" description="Disordered" evidence="1">
    <location>
        <begin position="163"/>
        <end position="211"/>
    </location>
</feature>
<feature type="transmembrane region" description="Helical" evidence="2">
    <location>
        <begin position="63"/>
        <end position="85"/>
    </location>
</feature>
<evidence type="ECO:0000256" key="3">
    <source>
        <dbReference type="SAM" id="SignalP"/>
    </source>
</evidence>
<dbReference type="Pfam" id="PF04892">
    <property type="entry name" value="VanZ"/>
    <property type="match status" value="1"/>
</dbReference>
<dbReference type="EMBL" id="ML986488">
    <property type="protein sequence ID" value="KAF2278423.1"/>
    <property type="molecule type" value="Genomic_DNA"/>
</dbReference>